<evidence type="ECO:0000259" key="9">
    <source>
        <dbReference type="PROSITE" id="PS50158"/>
    </source>
</evidence>
<dbReference type="CDD" id="cd00303">
    <property type="entry name" value="retropepsin_like"/>
    <property type="match status" value="1"/>
</dbReference>
<dbReference type="InterPro" id="IPR041373">
    <property type="entry name" value="RT_RNaseH"/>
</dbReference>
<evidence type="ECO:0000313" key="10">
    <source>
        <dbReference type="EMBL" id="KAJ8946643.1"/>
    </source>
</evidence>
<dbReference type="SUPFAM" id="SSF57756">
    <property type="entry name" value="Retrovirus zinc finger-like domains"/>
    <property type="match status" value="1"/>
</dbReference>
<dbReference type="AlphaFoldDB" id="A0AAV8Y6T3"/>
<evidence type="ECO:0000256" key="1">
    <source>
        <dbReference type="ARBA" id="ARBA00022679"/>
    </source>
</evidence>
<keyword evidence="3" id="KW-0540">Nuclease</keyword>
<dbReference type="GO" id="GO:0008270">
    <property type="term" value="F:zinc ion binding"/>
    <property type="evidence" value="ECO:0007669"/>
    <property type="project" value="UniProtKB-KW"/>
</dbReference>
<dbReference type="PROSITE" id="PS50158">
    <property type="entry name" value="ZF_CCHC"/>
    <property type="match status" value="1"/>
</dbReference>
<proteinExistence type="predicted"/>
<dbReference type="InterPro" id="IPR001969">
    <property type="entry name" value="Aspartic_peptidase_AS"/>
</dbReference>
<dbReference type="Pfam" id="PF08284">
    <property type="entry name" value="RVP_2"/>
    <property type="match status" value="1"/>
</dbReference>
<evidence type="ECO:0000256" key="6">
    <source>
        <dbReference type="ARBA" id="ARBA00022918"/>
    </source>
</evidence>
<dbReference type="PANTHER" id="PTHR12521">
    <property type="entry name" value="PROTEIN C6ORF130"/>
    <property type="match status" value="1"/>
</dbReference>
<evidence type="ECO:0000256" key="8">
    <source>
        <dbReference type="SAM" id="MobiDB-lite"/>
    </source>
</evidence>
<keyword evidence="6" id="KW-0695">RNA-directed DNA polymerase</keyword>
<dbReference type="InterPro" id="IPR043502">
    <property type="entry name" value="DNA/RNA_pol_sf"/>
</dbReference>
<dbReference type="GO" id="GO:0004519">
    <property type="term" value="F:endonuclease activity"/>
    <property type="evidence" value="ECO:0007669"/>
    <property type="project" value="UniProtKB-KW"/>
</dbReference>
<keyword evidence="4" id="KW-0255">Endonuclease</keyword>
<gene>
    <name evidence="10" type="ORF">NQ314_008815</name>
</gene>
<dbReference type="Gene3D" id="1.10.340.70">
    <property type="match status" value="1"/>
</dbReference>
<accession>A0AAV8Y6T3</accession>
<dbReference type="SUPFAM" id="SSF52949">
    <property type="entry name" value="Macro domain-like"/>
    <property type="match status" value="1"/>
</dbReference>
<feature type="compositionally biased region" description="Low complexity" evidence="8">
    <location>
        <begin position="472"/>
        <end position="482"/>
    </location>
</feature>
<dbReference type="FunFam" id="1.10.340.70:FF:000001">
    <property type="entry name" value="Retrovirus-related Pol polyprotein from transposon gypsy-like Protein"/>
    <property type="match status" value="1"/>
</dbReference>
<dbReference type="Gene3D" id="4.10.60.10">
    <property type="entry name" value="Zinc finger, CCHC-type"/>
    <property type="match status" value="1"/>
</dbReference>
<dbReference type="InterPro" id="IPR021109">
    <property type="entry name" value="Peptidase_aspartic_dom_sf"/>
</dbReference>
<evidence type="ECO:0000256" key="5">
    <source>
        <dbReference type="ARBA" id="ARBA00022801"/>
    </source>
</evidence>
<dbReference type="GO" id="GO:0004190">
    <property type="term" value="F:aspartic-type endopeptidase activity"/>
    <property type="evidence" value="ECO:0007669"/>
    <property type="project" value="InterPro"/>
</dbReference>
<feature type="compositionally biased region" description="Polar residues" evidence="8">
    <location>
        <begin position="462"/>
        <end position="471"/>
    </location>
</feature>
<dbReference type="Proteomes" id="UP001162156">
    <property type="component" value="Unassembled WGS sequence"/>
</dbReference>
<keyword evidence="7" id="KW-0863">Zinc-finger</keyword>
<feature type="region of interest" description="Disordered" evidence="8">
    <location>
        <begin position="462"/>
        <end position="482"/>
    </location>
</feature>
<evidence type="ECO:0000256" key="3">
    <source>
        <dbReference type="ARBA" id="ARBA00022722"/>
    </source>
</evidence>
<dbReference type="GO" id="GO:0006508">
    <property type="term" value="P:proteolysis"/>
    <property type="evidence" value="ECO:0007669"/>
    <property type="project" value="InterPro"/>
</dbReference>
<dbReference type="Pfam" id="PF17921">
    <property type="entry name" value="Integrase_H2C2"/>
    <property type="match status" value="1"/>
</dbReference>
<keyword evidence="5" id="KW-0378">Hydrolase</keyword>
<evidence type="ECO:0000256" key="4">
    <source>
        <dbReference type="ARBA" id="ARBA00022759"/>
    </source>
</evidence>
<dbReference type="PROSITE" id="PS00141">
    <property type="entry name" value="ASP_PROTEASE"/>
    <property type="match status" value="1"/>
</dbReference>
<protein>
    <recommendedName>
        <fullName evidence="9">CCHC-type domain-containing protein</fullName>
    </recommendedName>
</protein>
<dbReference type="SUPFAM" id="SSF56672">
    <property type="entry name" value="DNA/RNA polymerases"/>
    <property type="match status" value="1"/>
</dbReference>
<dbReference type="InterPro" id="IPR041588">
    <property type="entry name" value="Integrase_H2C2"/>
</dbReference>
<feature type="region of interest" description="Disordered" evidence="8">
    <location>
        <begin position="201"/>
        <end position="229"/>
    </location>
</feature>
<dbReference type="EMBL" id="JANEYF010002427">
    <property type="protein sequence ID" value="KAJ8946643.1"/>
    <property type="molecule type" value="Genomic_DNA"/>
</dbReference>
<feature type="domain" description="CCHC-type" evidence="9">
    <location>
        <begin position="118"/>
        <end position="131"/>
    </location>
</feature>
<dbReference type="Gene3D" id="2.40.70.10">
    <property type="entry name" value="Acid Proteases"/>
    <property type="match status" value="1"/>
</dbReference>
<keyword evidence="7" id="KW-0862">Zinc</keyword>
<dbReference type="GO" id="GO:0003676">
    <property type="term" value="F:nucleic acid binding"/>
    <property type="evidence" value="ECO:0007669"/>
    <property type="project" value="InterPro"/>
</dbReference>
<dbReference type="GO" id="GO:0003964">
    <property type="term" value="F:RNA-directed DNA polymerase activity"/>
    <property type="evidence" value="ECO:0007669"/>
    <property type="project" value="UniProtKB-KW"/>
</dbReference>
<dbReference type="PANTHER" id="PTHR12521:SF0">
    <property type="entry name" value="ADP-RIBOSE GLYCOHYDROLASE OARD1"/>
    <property type="match status" value="1"/>
</dbReference>
<keyword evidence="11" id="KW-1185">Reference proteome</keyword>
<organism evidence="10 11">
    <name type="scientific">Rhamnusium bicolor</name>
    <dbReference type="NCBI Taxonomy" id="1586634"/>
    <lineage>
        <taxon>Eukaryota</taxon>
        <taxon>Metazoa</taxon>
        <taxon>Ecdysozoa</taxon>
        <taxon>Arthropoda</taxon>
        <taxon>Hexapoda</taxon>
        <taxon>Insecta</taxon>
        <taxon>Pterygota</taxon>
        <taxon>Neoptera</taxon>
        <taxon>Endopterygota</taxon>
        <taxon>Coleoptera</taxon>
        <taxon>Polyphaga</taxon>
        <taxon>Cucujiformia</taxon>
        <taxon>Chrysomeloidea</taxon>
        <taxon>Cerambycidae</taxon>
        <taxon>Lepturinae</taxon>
        <taxon>Rhagiini</taxon>
        <taxon>Rhamnusium</taxon>
    </lineage>
</organism>
<dbReference type="InterPro" id="IPR043472">
    <property type="entry name" value="Macro_dom-like"/>
</dbReference>
<dbReference type="SUPFAM" id="SSF50630">
    <property type="entry name" value="Acid proteases"/>
    <property type="match status" value="1"/>
</dbReference>
<dbReference type="Gene3D" id="3.40.220.10">
    <property type="entry name" value="Leucine Aminopeptidase, subunit E, domain 1"/>
    <property type="match status" value="1"/>
</dbReference>
<sequence>MEPNDLKSAELCFELHSRGIEPQATQVLRRTQLRAVLAKEKEGHVFPKAGPYSFNSEVLEMDITLKEITDMLVRDSPSLSVSEIRRPDLACLSLEDTDSISSVHSSLSPSPVVSSITCWNCQEFGHSHRECTAKRTVFCYRCGTKGNFSTSCRNCSPKNLQRGVARLPLEFPTQALAQPPSSGTFSSSNSHKQGYLDTLETVHPRTSKTPDSHFRTPTESQHLQRELGDRPVESASTLTFCEINEDLFNVSDEFSLAHLKSLGLKKALLQQRQAPGGLAVLFDNGRFIYYLVTKKSSSDKPSYENLQASLLKLRDHVLSYQVPKLAIPLLGCGLDGLSWPKVRSLVYSCFADIDMELVVCYHSLNPEDPSVAESTCDPPVPSDVSSFSKISGVSERNTLPLGKKRKKVSFSENVQVFDYVPFCETPKLNDTFMPSASEWNNWLAKVHDFCSPYSLKSQPSTSVGHTDSSLVSPSPARSPNSPSAAEWNDWLRHIRDFYRSFVVSPLCSSLPGDPRPYLEILVESIPAACLLDSGASHTVIGGPGLALLRSHNVGYQVHKLPLCVSTADGVNQPVLGEIELNFTIHGITKRLKCLVVPSIAHSFVLGVDFGVTFNICLDFSRNTWSFNTNHEVSAVNRILPYTSLSMEQKRFTVITDCSSLTWLHRLREPTGRLSRWCLRLSQFTFDVQHRPGAKNVVPDALSRCVSSIDLQLWKPDEWYVGMLDKVVNNPDEYPDFKVEGNFLYKHIPSALPTVSNIPDWKLVVPTDTRESILCQMHDEPTAAHLGISKTMSRILDFYYWPKLKQSVNSDNLAVRNNLFWAKDMTLLPEMYEDVKKRLHAAYETNAKQYNLRKRPLRFSQGDIVWKRNHFLSDASKHFSKKLAPKYSASKVTKVVSPLVYELSDLDNNPLGRWHIKDLKANSCRFDDEPL</sequence>
<keyword evidence="7" id="KW-0479">Metal-binding</keyword>
<dbReference type="Pfam" id="PF17917">
    <property type="entry name" value="RT_RNaseH"/>
    <property type="match status" value="1"/>
</dbReference>
<keyword evidence="1" id="KW-0808">Transferase</keyword>
<evidence type="ECO:0000313" key="11">
    <source>
        <dbReference type="Proteomes" id="UP001162156"/>
    </source>
</evidence>
<dbReference type="InterPro" id="IPR001878">
    <property type="entry name" value="Znf_CCHC"/>
</dbReference>
<comment type="caution">
    <text evidence="10">The sequence shown here is derived from an EMBL/GenBank/DDBJ whole genome shotgun (WGS) entry which is preliminary data.</text>
</comment>
<keyword evidence="2" id="KW-0548">Nucleotidyltransferase</keyword>
<evidence type="ECO:0000256" key="7">
    <source>
        <dbReference type="PROSITE-ProRule" id="PRU00047"/>
    </source>
</evidence>
<evidence type="ECO:0000256" key="2">
    <source>
        <dbReference type="ARBA" id="ARBA00022695"/>
    </source>
</evidence>
<dbReference type="SMART" id="SM00343">
    <property type="entry name" value="ZnF_C2HC"/>
    <property type="match status" value="2"/>
</dbReference>
<reference evidence="10" key="1">
    <citation type="journal article" date="2023" name="Insect Mol. Biol.">
        <title>Genome sequencing provides insights into the evolution of gene families encoding plant cell wall-degrading enzymes in longhorned beetles.</title>
        <authorList>
            <person name="Shin N.R."/>
            <person name="Okamura Y."/>
            <person name="Kirsch R."/>
            <person name="Pauchet Y."/>
        </authorList>
    </citation>
    <scope>NUCLEOTIDE SEQUENCE</scope>
    <source>
        <strain evidence="10">RBIC_L_NR</strain>
    </source>
</reference>
<name>A0AAV8Y6T3_9CUCU</name>
<dbReference type="InterPro" id="IPR050892">
    <property type="entry name" value="ADP-ribose_metab_enzymes"/>
</dbReference>
<dbReference type="GO" id="GO:0140291">
    <property type="term" value="P:peptidyl-glutamate ADP-deribosylation"/>
    <property type="evidence" value="ECO:0007669"/>
    <property type="project" value="TreeGrafter"/>
</dbReference>
<dbReference type="InterPro" id="IPR036875">
    <property type="entry name" value="Znf_CCHC_sf"/>
</dbReference>